<evidence type="ECO:0000313" key="3">
    <source>
        <dbReference type="Proteomes" id="UP001195483"/>
    </source>
</evidence>
<accession>A0AAE0VH16</accession>
<proteinExistence type="predicted"/>
<feature type="compositionally biased region" description="Polar residues" evidence="1">
    <location>
        <begin position="337"/>
        <end position="351"/>
    </location>
</feature>
<dbReference type="EMBL" id="JAEAOA010000697">
    <property type="protein sequence ID" value="KAK3576587.1"/>
    <property type="molecule type" value="Genomic_DNA"/>
</dbReference>
<dbReference type="SUPFAM" id="SSF50494">
    <property type="entry name" value="Trypsin-like serine proteases"/>
    <property type="match status" value="1"/>
</dbReference>
<dbReference type="Proteomes" id="UP001195483">
    <property type="component" value="Unassembled WGS sequence"/>
</dbReference>
<reference evidence="2" key="3">
    <citation type="submission" date="2023-05" db="EMBL/GenBank/DDBJ databases">
        <authorList>
            <person name="Smith C.H."/>
        </authorList>
    </citation>
    <scope>NUCLEOTIDE SEQUENCE</scope>
    <source>
        <strain evidence="2">CHS0354</strain>
        <tissue evidence="2">Mantle</tissue>
    </source>
</reference>
<dbReference type="AlphaFoldDB" id="A0AAE0VH16"/>
<dbReference type="InterPro" id="IPR009003">
    <property type="entry name" value="Peptidase_S1_PA"/>
</dbReference>
<feature type="region of interest" description="Disordered" evidence="1">
    <location>
        <begin position="337"/>
        <end position="362"/>
    </location>
</feature>
<keyword evidence="3" id="KW-1185">Reference proteome</keyword>
<dbReference type="Gene3D" id="2.40.10.10">
    <property type="entry name" value="Trypsin-like serine proteases"/>
    <property type="match status" value="2"/>
</dbReference>
<reference evidence="2" key="1">
    <citation type="journal article" date="2021" name="Genome Biol. Evol.">
        <title>A High-Quality Reference Genome for a Parasitic Bivalve with Doubly Uniparental Inheritance (Bivalvia: Unionida).</title>
        <authorList>
            <person name="Smith C.H."/>
        </authorList>
    </citation>
    <scope>NUCLEOTIDE SEQUENCE</scope>
    <source>
        <strain evidence="2">CHS0354</strain>
    </source>
</reference>
<name>A0AAE0VH16_9BIVA</name>
<dbReference type="InterPro" id="IPR043504">
    <property type="entry name" value="Peptidase_S1_PA_chymotrypsin"/>
</dbReference>
<evidence type="ECO:0000313" key="2">
    <source>
        <dbReference type="EMBL" id="KAK3576587.1"/>
    </source>
</evidence>
<sequence length="758" mass="86528">MAEDMKMTFGDSEFCTFYEFPSKAFPGFRFIQDNLISFYPRFRRTVENLPLCLKWKDLLEDLSKHVEPLEQSLPEVILFGEKHSMIQVEQIVASINMLGKKEFKRDTFSRKDLLSHLSADRPQVIIYRCSSDQVQQEINHLEKELPKTGIDNMFLLIDVGGQSEHEGRVFLEEIINSLVDSAKKLWKDRLILNTSAQDISERITSHLEMCILKICKRIDDCIGEILSVQRKGESISILESDLVSAVNKFLQNKKVVQDFMNLAYQKEGSYQFIKKHVIWLIQGEVSTIFHAQFKMAAGDVHAMLDEVKFEEECKTKISPATWLSILSHLSETYMESIQSEESMETDSQTGKHYQKKRRSRDQQQSCQSVKRAKMLMKDIKPVLKEVKRFLWSVQEELKTLSHLQFELKEVLESTINEAKEIKKEVPDTTESIESWKNKLIQMDEVQGCGDYFGTLLIFISNQNSIAKEKEVKQKIVKVLSGCPYDYDIKFSTRPKTFANPKQGGASNQMQQLNFKAGDKLRWQNEKGQLIHGTLGMFIRGINGLSVYFVTNGHVVNGKGKCYISVNDDYYEELGTDKWDHYNGFIDIAALKVKSSMLAHCMLHYENYYGEQCSNVTFKNSEDSRSLVGKKVFKRGAETGLTLGIISSKSVQLKKEGTIDTYNTLISPLPGSKPEEGEFAKEGDSGSIISLYRVPKNTAVIVAMIIGGFDLRPTLEEQNLSNSGDNQAAKQNEEKLYLSFSLMEGVNALNKKHELDLKI</sequence>
<protein>
    <submittedName>
        <fullName evidence="2">Uncharacterized protein</fullName>
    </submittedName>
</protein>
<gene>
    <name evidence="2" type="ORF">CHS0354_011263</name>
</gene>
<comment type="caution">
    <text evidence="2">The sequence shown here is derived from an EMBL/GenBank/DDBJ whole genome shotgun (WGS) entry which is preliminary data.</text>
</comment>
<organism evidence="2 3">
    <name type="scientific">Potamilus streckersoni</name>
    <dbReference type="NCBI Taxonomy" id="2493646"/>
    <lineage>
        <taxon>Eukaryota</taxon>
        <taxon>Metazoa</taxon>
        <taxon>Spiralia</taxon>
        <taxon>Lophotrochozoa</taxon>
        <taxon>Mollusca</taxon>
        <taxon>Bivalvia</taxon>
        <taxon>Autobranchia</taxon>
        <taxon>Heteroconchia</taxon>
        <taxon>Palaeoheterodonta</taxon>
        <taxon>Unionida</taxon>
        <taxon>Unionoidea</taxon>
        <taxon>Unionidae</taxon>
        <taxon>Ambleminae</taxon>
        <taxon>Lampsilini</taxon>
        <taxon>Potamilus</taxon>
    </lineage>
</organism>
<reference evidence="2" key="2">
    <citation type="journal article" date="2021" name="Genome Biol. Evol.">
        <title>Developing a high-quality reference genome for a parasitic bivalve with doubly uniparental inheritance (Bivalvia: Unionida).</title>
        <authorList>
            <person name="Smith C.H."/>
        </authorList>
    </citation>
    <scope>NUCLEOTIDE SEQUENCE</scope>
    <source>
        <strain evidence="2">CHS0354</strain>
        <tissue evidence="2">Mantle</tissue>
    </source>
</reference>
<evidence type="ECO:0000256" key="1">
    <source>
        <dbReference type="SAM" id="MobiDB-lite"/>
    </source>
</evidence>